<dbReference type="STRING" id="1194526.A284_01105"/>
<dbReference type="GO" id="GO:0008113">
    <property type="term" value="F:peptide-methionine (S)-S-oxide reductase activity"/>
    <property type="evidence" value="ECO:0007669"/>
    <property type="project" value="UniProtKB-UniRule"/>
</dbReference>
<evidence type="ECO:0000313" key="7">
    <source>
        <dbReference type="Proteomes" id="UP000240717"/>
    </source>
</evidence>
<dbReference type="GO" id="GO:0034599">
    <property type="term" value="P:cellular response to oxidative stress"/>
    <property type="evidence" value="ECO:0007669"/>
    <property type="project" value="TreeGrafter"/>
</dbReference>
<dbReference type="InterPro" id="IPR036509">
    <property type="entry name" value="Met_Sox_Rdtase_MsrA_sf"/>
</dbReference>
<dbReference type="Pfam" id="PF01625">
    <property type="entry name" value="PMSR"/>
    <property type="match status" value="1"/>
</dbReference>
<dbReference type="Gene3D" id="3.30.1060.10">
    <property type="entry name" value="Peptide methionine sulphoxide reductase MsrA"/>
    <property type="match status" value="1"/>
</dbReference>
<dbReference type="RefSeq" id="WP_107532762.1">
    <property type="nucleotide sequence ID" value="NZ_PZEV01000004.1"/>
</dbReference>
<dbReference type="NCBIfam" id="NF004038">
    <property type="entry name" value="PRK05528.1"/>
    <property type="match status" value="1"/>
</dbReference>
<dbReference type="GO" id="GO:0005737">
    <property type="term" value="C:cytoplasm"/>
    <property type="evidence" value="ECO:0007669"/>
    <property type="project" value="TreeGrafter"/>
</dbReference>
<comment type="catalytic activity">
    <reaction evidence="2 4">
        <text>L-methionyl-[protein] + [thioredoxin]-disulfide + H2O = L-methionyl-(S)-S-oxide-[protein] + [thioredoxin]-dithiol</text>
        <dbReference type="Rhea" id="RHEA:14217"/>
        <dbReference type="Rhea" id="RHEA-COMP:10698"/>
        <dbReference type="Rhea" id="RHEA-COMP:10700"/>
        <dbReference type="Rhea" id="RHEA-COMP:12313"/>
        <dbReference type="Rhea" id="RHEA-COMP:12315"/>
        <dbReference type="ChEBI" id="CHEBI:15377"/>
        <dbReference type="ChEBI" id="CHEBI:16044"/>
        <dbReference type="ChEBI" id="CHEBI:29950"/>
        <dbReference type="ChEBI" id="CHEBI:44120"/>
        <dbReference type="ChEBI" id="CHEBI:50058"/>
        <dbReference type="EC" id="1.8.4.11"/>
    </reaction>
</comment>
<comment type="function">
    <text evidence="4">Has an important function as a repair enzyme for proteins that have been inactivated by oxidation. Catalyzes the reversible oxidation-reduction of methionine sulfoxide in proteins to methionine.</text>
</comment>
<dbReference type="EC" id="1.8.4.11" evidence="4"/>
<evidence type="ECO:0000259" key="5">
    <source>
        <dbReference type="Pfam" id="PF01625"/>
    </source>
</evidence>
<evidence type="ECO:0000256" key="4">
    <source>
        <dbReference type="HAMAP-Rule" id="MF_01401"/>
    </source>
</evidence>
<comment type="caution">
    <text evidence="6">The sequence shown here is derived from an EMBL/GenBank/DDBJ whole genome shotgun (WGS) entry which is preliminary data.</text>
</comment>
<dbReference type="SUPFAM" id="SSF55068">
    <property type="entry name" value="Peptide methionine sulfoxide reductase"/>
    <property type="match status" value="1"/>
</dbReference>
<keyword evidence="1 4" id="KW-0560">Oxidoreductase</keyword>
<protein>
    <recommendedName>
        <fullName evidence="4">Peptide methionine sulfoxide reductase MsrA</fullName>
        <shortName evidence="4">Protein-methionine-S-oxide reductase</shortName>
        <ecNumber evidence="4">1.8.4.11</ecNumber>
    </recommendedName>
    <alternativeName>
        <fullName evidence="4">Peptide-methionine (S)-S-oxide reductase</fullName>
        <shortName evidence="4">Peptide Met(O) reductase</shortName>
    </alternativeName>
</protein>
<dbReference type="PANTHER" id="PTHR42799:SF2">
    <property type="entry name" value="MITOCHONDRIAL PEPTIDE METHIONINE SULFOXIDE REDUCTASE"/>
    <property type="match status" value="1"/>
</dbReference>
<organism evidence="6 7">
    <name type="scientific">Staphylococcus warneri</name>
    <dbReference type="NCBI Taxonomy" id="1292"/>
    <lineage>
        <taxon>Bacteria</taxon>
        <taxon>Bacillati</taxon>
        <taxon>Bacillota</taxon>
        <taxon>Bacilli</taxon>
        <taxon>Bacillales</taxon>
        <taxon>Staphylococcaceae</taxon>
        <taxon>Staphylococcus</taxon>
    </lineage>
</organism>
<accession>A0A2T4Q310</accession>
<name>A0A2T4Q310_STAWA</name>
<dbReference type="AlphaFoldDB" id="A0A2T4Q310"/>
<dbReference type="Proteomes" id="UP000240717">
    <property type="component" value="Unassembled WGS sequence"/>
</dbReference>
<feature type="active site" evidence="4">
    <location>
        <position position="10"/>
    </location>
</feature>
<comment type="catalytic activity">
    <reaction evidence="3 4">
        <text>[thioredoxin]-disulfide + L-methionine + H2O = L-methionine (S)-S-oxide + [thioredoxin]-dithiol</text>
        <dbReference type="Rhea" id="RHEA:19993"/>
        <dbReference type="Rhea" id="RHEA-COMP:10698"/>
        <dbReference type="Rhea" id="RHEA-COMP:10700"/>
        <dbReference type="ChEBI" id="CHEBI:15377"/>
        <dbReference type="ChEBI" id="CHEBI:29950"/>
        <dbReference type="ChEBI" id="CHEBI:50058"/>
        <dbReference type="ChEBI" id="CHEBI:57844"/>
        <dbReference type="ChEBI" id="CHEBI:58772"/>
        <dbReference type="EC" id="1.8.4.11"/>
    </reaction>
</comment>
<dbReference type="PANTHER" id="PTHR42799">
    <property type="entry name" value="MITOCHONDRIAL PEPTIDE METHIONINE SULFOXIDE REDUCTASE"/>
    <property type="match status" value="1"/>
</dbReference>
<evidence type="ECO:0000256" key="1">
    <source>
        <dbReference type="ARBA" id="ARBA00023002"/>
    </source>
</evidence>
<evidence type="ECO:0000313" key="6">
    <source>
        <dbReference type="EMBL" id="PTI52261.1"/>
    </source>
</evidence>
<dbReference type="InterPro" id="IPR002569">
    <property type="entry name" value="Met_Sox_Rdtase_MsrA_dom"/>
</dbReference>
<evidence type="ECO:0000256" key="2">
    <source>
        <dbReference type="ARBA" id="ARBA00047806"/>
    </source>
</evidence>
<feature type="domain" description="Peptide methionine sulphoxide reductase MsrA" evidence="5">
    <location>
        <begin position="4"/>
        <end position="143"/>
    </location>
</feature>
<reference evidence="6 7" key="1">
    <citation type="journal article" date="2016" name="Front. Microbiol.">
        <title>Comprehensive Phylogenetic Analysis of Bovine Non-aureus Staphylococci Species Based on Whole-Genome Sequencing.</title>
        <authorList>
            <person name="Naushad S."/>
            <person name="Barkema H.W."/>
            <person name="Luby C."/>
            <person name="Condas L.A."/>
            <person name="Nobrega D.B."/>
            <person name="Carson D.A."/>
            <person name="De Buck J."/>
        </authorList>
    </citation>
    <scope>NUCLEOTIDE SEQUENCE [LARGE SCALE GENOMIC DNA]</scope>
    <source>
        <strain evidence="6 7">SNUC 2993</strain>
    </source>
</reference>
<dbReference type="GO" id="GO:0033744">
    <property type="term" value="F:L-methionine:thioredoxin-disulfide S-oxidoreductase activity"/>
    <property type="evidence" value="ECO:0007669"/>
    <property type="project" value="RHEA"/>
</dbReference>
<evidence type="ECO:0000256" key="3">
    <source>
        <dbReference type="ARBA" id="ARBA00048782"/>
    </source>
</evidence>
<comment type="similarity">
    <text evidence="4">Belongs to the MsrA Met sulfoxide reductase family.</text>
</comment>
<gene>
    <name evidence="4" type="primary">msrA</name>
    <name evidence="6" type="ORF">BU085_02020</name>
</gene>
<sequence>MEIVYVAGGCLWGVQAFFKTIPGIVSTEAGRANGTTSNLNGEYDGYAECVKLTFDPDRLSIWNIMSYLFEVIDPYSLNQQGQDIGKKYRTGLYSENTQHLKEAQTFINEREDSDYIVVEVLPLSNYVKSAHEHQDRLENYPEDHHLCHIPMHMLNKYK</sequence>
<dbReference type="EMBL" id="PZEV01000004">
    <property type="protein sequence ID" value="PTI52261.1"/>
    <property type="molecule type" value="Genomic_DNA"/>
</dbReference>
<dbReference type="HAMAP" id="MF_01401">
    <property type="entry name" value="MsrA"/>
    <property type="match status" value="1"/>
</dbReference>
<dbReference type="InterPro" id="IPR050162">
    <property type="entry name" value="MsrA_MetSO_reductase"/>
</dbReference>
<proteinExistence type="inferred from homology"/>